<keyword evidence="1" id="KW-0732">Signal</keyword>
<proteinExistence type="predicted"/>
<dbReference type="STRING" id="1155689.SAMN05444278_101602"/>
<feature type="signal peptide" evidence="1">
    <location>
        <begin position="1"/>
        <end position="16"/>
    </location>
</feature>
<evidence type="ECO:0008006" key="4">
    <source>
        <dbReference type="Google" id="ProtNLM"/>
    </source>
</evidence>
<dbReference type="RefSeq" id="WP_073191766.1">
    <property type="nucleotide sequence ID" value="NZ_FQTW01000001.1"/>
</dbReference>
<dbReference type="AlphaFoldDB" id="A0A1M4TDK3"/>
<protein>
    <recommendedName>
        <fullName evidence="4">Collagen triple helix repeat-containing protein</fullName>
    </recommendedName>
</protein>
<dbReference type="PROSITE" id="PS51257">
    <property type="entry name" value="PROKAR_LIPOPROTEIN"/>
    <property type="match status" value="1"/>
</dbReference>
<evidence type="ECO:0000256" key="1">
    <source>
        <dbReference type="SAM" id="SignalP"/>
    </source>
</evidence>
<dbReference type="OrthoDB" id="1524444at2"/>
<gene>
    <name evidence="2" type="ORF">SAMN05444278_101602</name>
</gene>
<sequence length="175" mass="19434">MRKIISILLISLLVVACEGDIGPPGPPGLDGVNILGNVYEIEADFTSNNGYSIISEFPNTVEVFESDVVMVYLLEEQVNDPTGPVDVWAQLPQTFYLNNGDEVVYNFNHTFFDANIFLDGNAALDLLPPEFTQNQVFRIAILPAEFAEAYDVSTYNKLNQALKQENIDLNLISLN</sequence>
<keyword evidence="3" id="KW-1185">Reference proteome</keyword>
<reference evidence="2 3" key="1">
    <citation type="submission" date="2016-11" db="EMBL/GenBank/DDBJ databases">
        <authorList>
            <person name="Jaros S."/>
            <person name="Januszkiewicz K."/>
            <person name="Wedrychowicz H."/>
        </authorList>
    </citation>
    <scope>NUCLEOTIDE SEQUENCE [LARGE SCALE GENOMIC DNA]</scope>
    <source>
        <strain evidence="2 3">DSM 25661</strain>
    </source>
</reference>
<name>A0A1M4TDK3_9FLAO</name>
<accession>A0A1M4TDK3</accession>
<organism evidence="2 3">
    <name type="scientific">Psychroflexus salarius</name>
    <dbReference type="NCBI Taxonomy" id="1155689"/>
    <lineage>
        <taxon>Bacteria</taxon>
        <taxon>Pseudomonadati</taxon>
        <taxon>Bacteroidota</taxon>
        <taxon>Flavobacteriia</taxon>
        <taxon>Flavobacteriales</taxon>
        <taxon>Flavobacteriaceae</taxon>
        <taxon>Psychroflexus</taxon>
    </lineage>
</organism>
<feature type="chain" id="PRO_5012612321" description="Collagen triple helix repeat-containing protein" evidence="1">
    <location>
        <begin position="17"/>
        <end position="175"/>
    </location>
</feature>
<dbReference type="Proteomes" id="UP000184462">
    <property type="component" value="Unassembled WGS sequence"/>
</dbReference>
<evidence type="ECO:0000313" key="2">
    <source>
        <dbReference type="EMBL" id="SHE42455.1"/>
    </source>
</evidence>
<evidence type="ECO:0000313" key="3">
    <source>
        <dbReference type="Proteomes" id="UP000184462"/>
    </source>
</evidence>
<dbReference type="EMBL" id="FQTW01000001">
    <property type="protein sequence ID" value="SHE42455.1"/>
    <property type="molecule type" value="Genomic_DNA"/>
</dbReference>